<dbReference type="Pfam" id="PF03600">
    <property type="entry name" value="CitMHS"/>
    <property type="match status" value="1"/>
</dbReference>
<dbReference type="AlphaFoldDB" id="Q21AH0"/>
<keyword evidence="6" id="KW-0915">Sodium</keyword>
<keyword evidence="5 11" id="KW-1133">Transmembrane helix</keyword>
<evidence type="ECO:0000313" key="13">
    <source>
        <dbReference type="EMBL" id="ABD86616.1"/>
    </source>
</evidence>
<evidence type="ECO:0000256" key="11">
    <source>
        <dbReference type="SAM" id="Phobius"/>
    </source>
</evidence>
<feature type="transmembrane region" description="Helical" evidence="11">
    <location>
        <begin position="221"/>
        <end position="240"/>
    </location>
</feature>
<protein>
    <submittedName>
        <fullName evidence="13">Citrate transporter</fullName>
    </submittedName>
</protein>
<dbReference type="OrthoDB" id="9772058at2"/>
<keyword evidence="4 11" id="KW-0812">Transmembrane</keyword>
<feature type="transmembrane region" description="Helical" evidence="11">
    <location>
        <begin position="99"/>
        <end position="127"/>
    </location>
</feature>
<keyword evidence="8 11" id="KW-0472">Membrane</keyword>
<evidence type="ECO:0000256" key="4">
    <source>
        <dbReference type="ARBA" id="ARBA00022692"/>
    </source>
</evidence>
<reference evidence="13" key="1">
    <citation type="submission" date="2006-03" db="EMBL/GenBank/DDBJ databases">
        <title>Complete sequence of Rhodopseudomonas palustris BisB18.</title>
        <authorList>
            <consortium name="US DOE Joint Genome Institute"/>
            <person name="Copeland A."/>
            <person name="Lucas S."/>
            <person name="Lapidus A."/>
            <person name="Barry K."/>
            <person name="Detter J.C."/>
            <person name="Glavina del Rio T."/>
            <person name="Hammon N."/>
            <person name="Israni S."/>
            <person name="Dalin E."/>
            <person name="Tice H."/>
            <person name="Pitluck S."/>
            <person name="Chain P."/>
            <person name="Malfatti S."/>
            <person name="Shin M."/>
            <person name="Vergez L."/>
            <person name="Schmutz J."/>
            <person name="Larimer F."/>
            <person name="Land M."/>
            <person name="Hauser L."/>
            <person name="Pelletier D.A."/>
            <person name="Kyrpides N."/>
            <person name="Anderson I."/>
            <person name="Oda Y."/>
            <person name="Harwood C.S."/>
            <person name="Richardson P."/>
        </authorList>
    </citation>
    <scope>NUCLEOTIDE SEQUENCE [LARGE SCALE GENOMIC DNA]</scope>
    <source>
        <strain evidence="13">BisB18</strain>
    </source>
</reference>
<dbReference type="KEGG" id="rpc:RPC_1052"/>
<proteinExistence type="inferred from homology"/>
<evidence type="ECO:0000256" key="10">
    <source>
        <dbReference type="ARBA" id="ARBA00025753"/>
    </source>
</evidence>
<feature type="transmembrane region" description="Helical" evidence="11">
    <location>
        <begin position="403"/>
        <end position="424"/>
    </location>
</feature>
<keyword evidence="7" id="KW-0406">Ion transport</keyword>
<dbReference type="PANTHER" id="PTHR43269:SF2">
    <property type="entry name" value="SODIUM_PROTON ANTIPORTER 1-RELATED"/>
    <property type="match status" value="1"/>
</dbReference>
<dbReference type="HOGENOM" id="CLU_029697_1_0_5"/>
<dbReference type="InterPro" id="IPR045016">
    <property type="entry name" value="NhaD-like"/>
</dbReference>
<dbReference type="InterPro" id="IPR004680">
    <property type="entry name" value="Cit_transptr-like_dom"/>
</dbReference>
<dbReference type="RefSeq" id="WP_011471521.1">
    <property type="nucleotide sequence ID" value="NC_007925.1"/>
</dbReference>
<dbReference type="EMBL" id="CP000301">
    <property type="protein sequence ID" value="ABD86616.1"/>
    <property type="molecule type" value="Genomic_DNA"/>
</dbReference>
<dbReference type="NCBIfam" id="NF038006">
    <property type="entry name" value="NhaD_1"/>
    <property type="match status" value="1"/>
</dbReference>
<dbReference type="GO" id="GO:0015297">
    <property type="term" value="F:antiporter activity"/>
    <property type="evidence" value="ECO:0007669"/>
    <property type="project" value="UniProtKB-KW"/>
</dbReference>
<feature type="transmembrane region" description="Helical" evidence="11">
    <location>
        <begin position="30"/>
        <end position="52"/>
    </location>
</feature>
<dbReference type="eggNOG" id="COG1055">
    <property type="taxonomic scope" value="Bacteria"/>
</dbReference>
<feature type="transmembrane region" description="Helical" evidence="11">
    <location>
        <begin position="59"/>
        <end position="79"/>
    </location>
</feature>
<organism evidence="13">
    <name type="scientific">Rhodopseudomonas palustris (strain BisB18)</name>
    <dbReference type="NCBI Taxonomy" id="316056"/>
    <lineage>
        <taxon>Bacteria</taxon>
        <taxon>Pseudomonadati</taxon>
        <taxon>Pseudomonadota</taxon>
        <taxon>Alphaproteobacteria</taxon>
        <taxon>Hyphomicrobiales</taxon>
        <taxon>Nitrobacteraceae</taxon>
        <taxon>Rhodopseudomonas</taxon>
    </lineage>
</organism>
<comment type="similarity">
    <text evidence="10">Belongs to the NhaD Na(+)/H(+) (TC 2.A.62) antiporter family.</text>
</comment>
<comment type="subcellular location">
    <subcellularLocation>
        <location evidence="1">Membrane</location>
        <topology evidence="1">Multi-pass membrane protein</topology>
    </subcellularLocation>
</comment>
<evidence type="ECO:0000256" key="5">
    <source>
        <dbReference type="ARBA" id="ARBA00022989"/>
    </source>
</evidence>
<evidence type="ECO:0000256" key="6">
    <source>
        <dbReference type="ARBA" id="ARBA00023053"/>
    </source>
</evidence>
<dbReference type="GO" id="GO:0016020">
    <property type="term" value="C:membrane"/>
    <property type="evidence" value="ECO:0007669"/>
    <property type="project" value="UniProtKB-SubCell"/>
</dbReference>
<evidence type="ECO:0000256" key="7">
    <source>
        <dbReference type="ARBA" id="ARBA00023065"/>
    </source>
</evidence>
<gene>
    <name evidence="13" type="ordered locus">RPC_1052</name>
</gene>
<evidence type="ECO:0000256" key="9">
    <source>
        <dbReference type="ARBA" id="ARBA00023201"/>
    </source>
</evidence>
<evidence type="ECO:0000256" key="8">
    <source>
        <dbReference type="ARBA" id="ARBA00023136"/>
    </source>
</evidence>
<evidence type="ECO:0000259" key="12">
    <source>
        <dbReference type="Pfam" id="PF03600"/>
    </source>
</evidence>
<feature type="transmembrane region" description="Helical" evidence="11">
    <location>
        <begin position="287"/>
        <end position="307"/>
    </location>
</feature>
<evidence type="ECO:0000256" key="3">
    <source>
        <dbReference type="ARBA" id="ARBA00022449"/>
    </source>
</evidence>
<keyword evidence="3" id="KW-0050">Antiport</keyword>
<keyword evidence="2" id="KW-0813">Transport</keyword>
<feature type="domain" description="Citrate transporter-like" evidence="12">
    <location>
        <begin position="14"/>
        <end position="356"/>
    </location>
</feature>
<evidence type="ECO:0000256" key="1">
    <source>
        <dbReference type="ARBA" id="ARBA00004141"/>
    </source>
</evidence>
<sequence length="426" mass="45835">MVGAIAIVFVVAYAAIALEHSLKINKTASALIGAGLLWSVYAVMSGDAALVARQLNESVSSTAQVVFFLIGAMTIVEVIDAHNGFEVITSMIKTKKQVTLIWLIGLVTFFLSAALDNLTTTIVMISLIKKLLGKSDDRLFFAAMIVIAANAGGAWSAIGDVTTTMLWIDGQITPLSIMKGLFLPSLVNLIVPLLVVSYLLRGRDIVLPTRQDNAPTRTKQLERNVTFYLGLAILIGVPAFKSMTGLPPFMGILFGLGVLWVVGEIINRDNDSGDGMRPSWVDALMRIDMSSIVFFIGILLAVATLEHTHILAMLAKWLDFNVGRQDVIVIVLGLASAVVDNVPLVAASIGMYSLADYPPDSFLWEFIAYCAGTGGSILIIGSAAGVAAMGLERIQFLWYVRRISGLALLGYFAGCAVYIVQYNLTH</sequence>
<dbReference type="GO" id="GO:0006814">
    <property type="term" value="P:sodium ion transport"/>
    <property type="evidence" value="ECO:0007669"/>
    <property type="project" value="UniProtKB-KW"/>
</dbReference>
<accession>Q21AH0</accession>
<evidence type="ECO:0000256" key="2">
    <source>
        <dbReference type="ARBA" id="ARBA00022448"/>
    </source>
</evidence>
<name>Q21AH0_RHOPB</name>
<feature type="transmembrane region" description="Helical" evidence="11">
    <location>
        <begin position="327"/>
        <end position="354"/>
    </location>
</feature>
<dbReference type="STRING" id="316056.RPC_1052"/>
<feature type="transmembrane region" description="Helical" evidence="11">
    <location>
        <begin position="178"/>
        <end position="200"/>
    </location>
</feature>
<dbReference type="PANTHER" id="PTHR43269">
    <property type="entry name" value="SODIUM/PROTON ANTIPORTER 1-RELATED"/>
    <property type="match status" value="1"/>
</dbReference>
<feature type="transmembrane region" description="Helical" evidence="11">
    <location>
        <begin position="366"/>
        <end position="391"/>
    </location>
</feature>
<keyword evidence="9" id="KW-0739">Sodium transport</keyword>
<feature type="transmembrane region" description="Helical" evidence="11">
    <location>
        <begin position="139"/>
        <end position="158"/>
    </location>
</feature>